<proteinExistence type="predicted"/>
<dbReference type="GO" id="GO:0005544">
    <property type="term" value="F:calcium-dependent phospholipid binding"/>
    <property type="evidence" value="ECO:0007669"/>
    <property type="project" value="InterPro"/>
</dbReference>
<reference evidence="3 4" key="2">
    <citation type="submission" date="2019-05" db="EMBL/GenBank/DDBJ databases">
        <title>The compact genome of Giardia muris reveals important steps in the evolution of intestinal protozoan parasites.</title>
        <authorList>
            <person name="Xu F."/>
            <person name="Jimenez-Gonzalez A."/>
            <person name="Einarsson E."/>
            <person name="Astvaldsson A."/>
            <person name="Peirasmaki D."/>
            <person name="Eckmann L."/>
            <person name="Andersson J.O."/>
            <person name="Svard S.G."/>
            <person name="Jerlstrom-Hultqvist J."/>
        </authorList>
    </citation>
    <scope>NUCLEOTIDE SEQUENCE [LARGE SCALE GENOMIC DNA]</scope>
    <source>
        <strain evidence="3 4">Roberts-Thomson</strain>
    </source>
</reference>
<feature type="region of interest" description="Disordered" evidence="1">
    <location>
        <begin position="121"/>
        <end position="176"/>
    </location>
</feature>
<organism evidence="2">
    <name type="scientific">Giardia muris</name>
    <dbReference type="NCBI Taxonomy" id="5742"/>
    <lineage>
        <taxon>Eukaryota</taxon>
        <taxon>Metamonada</taxon>
        <taxon>Diplomonadida</taxon>
        <taxon>Hexamitidae</taxon>
        <taxon>Giardiinae</taxon>
        <taxon>Giardia</taxon>
    </lineage>
</organism>
<name>A0A142C645_GIAMU</name>
<dbReference type="SUPFAM" id="SSF47874">
    <property type="entry name" value="Annexin"/>
    <property type="match status" value="2"/>
</dbReference>
<reference evidence="2" key="1">
    <citation type="submission" date="2015-12" db="EMBL/GenBank/DDBJ databases">
        <title>Comparative cell biology and evolution of annexins in diplomonads.</title>
        <authorList>
            <person name="Einarsson E."/>
            <person name="Astvaldsson A."/>
            <person name="Hultenby K."/>
            <person name="Andersson J.O."/>
            <person name="Svard S.G."/>
            <person name="Jerlstrom-Hultqvist J."/>
        </authorList>
    </citation>
    <scope>NUCLEOTIDE SEQUENCE</scope>
</reference>
<gene>
    <name evidence="3" type="ORF">GMRT_10247</name>
</gene>
<dbReference type="Proteomes" id="UP000315496">
    <property type="component" value="Chromosome 1"/>
</dbReference>
<dbReference type="VEuPathDB" id="GiardiaDB:GMRT_10247"/>
<evidence type="ECO:0000313" key="3">
    <source>
        <dbReference type="EMBL" id="TNJ29460.1"/>
    </source>
</evidence>
<protein>
    <submittedName>
        <fullName evidence="2">Alpha-17 giardin</fullName>
    </submittedName>
</protein>
<dbReference type="EMBL" id="KU341415">
    <property type="protein sequence ID" value="AMP46296.1"/>
    <property type="molecule type" value="Genomic_DNA"/>
</dbReference>
<accession>A0A142C645</accession>
<feature type="compositionally biased region" description="Polar residues" evidence="1">
    <location>
        <begin position="164"/>
        <end position="176"/>
    </location>
</feature>
<sequence length="373" mass="41602">MAYDGPVATLAQLVEAGSVEPLVAFSKQYSYLQRVEIRRAYQAARGIDLLTDLQQRYRKVSVFVDVMMYAWSDRSKIVMNTLQGGAKKKPRSLLFETAVVLLAPPQEWIALARYWEKHKRTDIDPGSGSEPDSKKSKNTLSHSQEGMKSPKLPGTRSPGDYMYSPSQASSWGEGWSTGSRSGSIEAFRTDSTKASISTFSETMSKLFPDVDIIRPLLRDWHLVERRPCEMRIAADILVAAMKRGLPSAGDDLLSLLTTTRPPEWNTILQIAEKISGQRLDSLKLSTNEEVNEIVLSASATLSSTSLGFSRILAWALRKKSLPDVCLLTGFFFDRIFHLQENYSAYGSLDKELVKTFGQKTGAILLGFWTDIQA</sequence>
<evidence type="ECO:0000313" key="2">
    <source>
        <dbReference type="EMBL" id="AMP46296.1"/>
    </source>
</evidence>
<keyword evidence="4" id="KW-1185">Reference proteome</keyword>
<dbReference type="GO" id="GO:0005509">
    <property type="term" value="F:calcium ion binding"/>
    <property type="evidence" value="ECO:0007669"/>
    <property type="project" value="InterPro"/>
</dbReference>
<dbReference type="AlphaFoldDB" id="A0A142C645"/>
<evidence type="ECO:0000256" key="1">
    <source>
        <dbReference type="SAM" id="MobiDB-lite"/>
    </source>
</evidence>
<dbReference type="EMBL" id="VDLU01000001">
    <property type="protein sequence ID" value="TNJ29460.1"/>
    <property type="molecule type" value="Genomic_DNA"/>
</dbReference>
<dbReference type="Gene3D" id="1.10.220.10">
    <property type="entry name" value="Annexin"/>
    <property type="match status" value="2"/>
</dbReference>
<evidence type="ECO:0000313" key="4">
    <source>
        <dbReference type="Proteomes" id="UP000315496"/>
    </source>
</evidence>
<dbReference type="InterPro" id="IPR037104">
    <property type="entry name" value="Annexin_sf"/>
</dbReference>